<evidence type="ECO:0000259" key="3">
    <source>
        <dbReference type="PROSITE" id="PS50245"/>
    </source>
</evidence>
<dbReference type="Pfam" id="PF14580">
    <property type="entry name" value="LRR_9"/>
    <property type="match status" value="1"/>
</dbReference>
<dbReference type="Proteomes" id="UP001385951">
    <property type="component" value="Unassembled WGS sequence"/>
</dbReference>
<evidence type="ECO:0000256" key="1">
    <source>
        <dbReference type="ARBA" id="ARBA00022614"/>
    </source>
</evidence>
<sequence>MAAVINPELGRRINYAGNIGTIKYTGPVDGTKGLWFGVEWDDPSRGKHSGMKDGKQYFPCIVPNSGSFIRATANISYGVSFLAALSEKYNEIPRNSAGREIVTLGSSNGAIEVEAVGLDKIRAKLSRLDTLREVSLDNKDVASADNPGSIGKTCPGVRGLDLTKNLLPSWEVVAMIATELDQLERLALNQNRLIAAMNTAVMSNAFRKLREVQLNDTLISWYEFRTVAAFMPMLGYVEIGYNRLKTLEIPHTPSADLPQHPSIHTINFDSNELFSWTEICDSLRPLPALERLLLSSNKIERIEPISNSDTSSLRNLKHLALSCNALANWADLDGLVHWCPNLESLKLTGNPVVEDTQPGKNTRQLTIARIPSIRTLDAAAISSRERTDSELYYLSYITKHGPLDESARCIEHPRWKELCQKYGRPDEQATSSQKKRDTLGNRLLDIKIFRSVRSSSSAIHSSTNHSELPLTEPMTLRVLPTMTMRPFRLKVTKSYKLPRSAQNSFKLWLKMPHGALAELPADDDSHDLAWWGIESDSELILEEGE</sequence>
<dbReference type="SMART" id="SM01052">
    <property type="entry name" value="CAP_GLY"/>
    <property type="match status" value="1"/>
</dbReference>
<dbReference type="Pfam" id="PF01302">
    <property type="entry name" value="CAP_GLY"/>
    <property type="match status" value="1"/>
</dbReference>
<organism evidence="4 5">
    <name type="scientific">Cerrena zonata</name>
    <dbReference type="NCBI Taxonomy" id="2478898"/>
    <lineage>
        <taxon>Eukaryota</taxon>
        <taxon>Fungi</taxon>
        <taxon>Dikarya</taxon>
        <taxon>Basidiomycota</taxon>
        <taxon>Agaricomycotina</taxon>
        <taxon>Agaricomycetes</taxon>
        <taxon>Polyporales</taxon>
        <taxon>Cerrenaceae</taxon>
        <taxon>Cerrena</taxon>
    </lineage>
</organism>
<dbReference type="EMBL" id="JASBNA010000003">
    <property type="protein sequence ID" value="KAK7694061.1"/>
    <property type="molecule type" value="Genomic_DNA"/>
</dbReference>
<dbReference type="PROSITE" id="PS51450">
    <property type="entry name" value="LRR"/>
    <property type="match status" value="2"/>
</dbReference>
<dbReference type="Gene3D" id="3.10.20.90">
    <property type="entry name" value="Phosphatidylinositol 3-kinase Catalytic Subunit, Chain A, domain 1"/>
    <property type="match status" value="1"/>
</dbReference>
<dbReference type="InterPro" id="IPR001611">
    <property type="entry name" value="Leu-rich_rpt"/>
</dbReference>
<evidence type="ECO:0000313" key="5">
    <source>
        <dbReference type="Proteomes" id="UP001385951"/>
    </source>
</evidence>
<dbReference type="GO" id="GO:0007010">
    <property type="term" value="P:cytoskeleton organization"/>
    <property type="evidence" value="ECO:0007669"/>
    <property type="project" value="TreeGrafter"/>
</dbReference>
<feature type="domain" description="CAP-Gly" evidence="3">
    <location>
        <begin position="26"/>
        <end position="70"/>
    </location>
</feature>
<evidence type="ECO:0000256" key="2">
    <source>
        <dbReference type="ARBA" id="ARBA00022737"/>
    </source>
</evidence>
<dbReference type="Gene3D" id="3.80.10.10">
    <property type="entry name" value="Ribonuclease Inhibitor"/>
    <property type="match status" value="2"/>
</dbReference>
<comment type="caution">
    <text evidence="4">The sequence shown here is derived from an EMBL/GenBank/DDBJ whole genome shotgun (WGS) entry which is preliminary data.</text>
</comment>
<dbReference type="PANTHER" id="PTHR18849:SF0">
    <property type="entry name" value="CILIA- AND FLAGELLA-ASSOCIATED PROTEIN 410-RELATED"/>
    <property type="match status" value="1"/>
</dbReference>
<dbReference type="InterPro" id="IPR003591">
    <property type="entry name" value="Leu-rich_rpt_typical-subtyp"/>
</dbReference>
<accession>A0AAW0GMT9</accession>
<dbReference type="PROSITE" id="PS50245">
    <property type="entry name" value="CAP_GLY_2"/>
    <property type="match status" value="1"/>
</dbReference>
<keyword evidence="2" id="KW-0677">Repeat</keyword>
<dbReference type="InterPro" id="IPR000938">
    <property type="entry name" value="CAP-Gly_domain"/>
</dbReference>
<dbReference type="AlphaFoldDB" id="A0AAW0GMT9"/>
<evidence type="ECO:0000313" key="4">
    <source>
        <dbReference type="EMBL" id="KAK7694061.1"/>
    </source>
</evidence>
<proteinExistence type="predicted"/>
<dbReference type="SUPFAM" id="SSF52047">
    <property type="entry name" value="RNI-like"/>
    <property type="match status" value="1"/>
</dbReference>
<keyword evidence="5" id="KW-1185">Reference proteome</keyword>
<dbReference type="Gene3D" id="2.30.30.190">
    <property type="entry name" value="CAP Gly-rich-like domain"/>
    <property type="match status" value="1"/>
</dbReference>
<dbReference type="SMART" id="SM00369">
    <property type="entry name" value="LRR_TYP"/>
    <property type="match status" value="3"/>
</dbReference>
<dbReference type="InterPro" id="IPR032675">
    <property type="entry name" value="LRR_dom_sf"/>
</dbReference>
<gene>
    <name evidence="4" type="ORF">QCA50_003637</name>
</gene>
<keyword evidence="1" id="KW-0433">Leucine-rich repeat</keyword>
<protein>
    <recommendedName>
        <fullName evidence="3">CAP-Gly domain-containing protein</fullName>
    </recommendedName>
</protein>
<dbReference type="InterPro" id="IPR036859">
    <property type="entry name" value="CAP-Gly_dom_sf"/>
</dbReference>
<reference evidence="4 5" key="1">
    <citation type="submission" date="2022-09" db="EMBL/GenBank/DDBJ databases">
        <authorList>
            <person name="Palmer J.M."/>
        </authorList>
    </citation>
    <scope>NUCLEOTIDE SEQUENCE [LARGE SCALE GENOMIC DNA]</scope>
    <source>
        <strain evidence="4 5">DSM 7382</strain>
    </source>
</reference>
<dbReference type="SUPFAM" id="SSF74924">
    <property type="entry name" value="Cap-Gly domain"/>
    <property type="match status" value="1"/>
</dbReference>
<name>A0AAW0GMT9_9APHY</name>
<dbReference type="PANTHER" id="PTHR18849">
    <property type="entry name" value="LEUCINE RICH REPEAT PROTEIN"/>
    <property type="match status" value="1"/>
</dbReference>